<dbReference type="GO" id="GO:0009507">
    <property type="term" value="C:chloroplast"/>
    <property type="evidence" value="ECO:0007669"/>
    <property type="project" value="UniProtKB-SubCell"/>
</dbReference>
<protein>
    <submittedName>
        <fullName evidence="8">Ribosomal protein S16</fullName>
    </submittedName>
</protein>
<evidence type="ECO:0000256" key="6">
    <source>
        <dbReference type="ARBA" id="ARBA00022980"/>
    </source>
</evidence>
<dbReference type="GO" id="GO:0003735">
    <property type="term" value="F:structural constituent of ribosome"/>
    <property type="evidence" value="ECO:0007669"/>
    <property type="project" value="InterPro"/>
</dbReference>
<gene>
    <name evidence="8" type="ORF">RJ641_026729</name>
</gene>
<dbReference type="GO" id="GO:0015935">
    <property type="term" value="C:small ribosomal subunit"/>
    <property type="evidence" value="ECO:0007669"/>
    <property type="project" value="TreeGrafter"/>
</dbReference>
<dbReference type="Gene3D" id="3.30.1320.10">
    <property type="match status" value="1"/>
</dbReference>
<dbReference type="SUPFAM" id="SSF54565">
    <property type="entry name" value="Ribosomal protein S16"/>
    <property type="match status" value="1"/>
</dbReference>
<dbReference type="EMBL" id="JBAMMX010000004">
    <property type="protein sequence ID" value="KAK6941352.1"/>
    <property type="molecule type" value="Genomic_DNA"/>
</dbReference>
<dbReference type="Pfam" id="PF00886">
    <property type="entry name" value="Ribosomal_S16"/>
    <property type="match status" value="1"/>
</dbReference>
<dbReference type="PANTHER" id="PTHR12919">
    <property type="entry name" value="30S RIBOSOMAL PROTEIN S16"/>
    <property type="match status" value="1"/>
</dbReference>
<evidence type="ECO:0000256" key="4">
    <source>
        <dbReference type="ARBA" id="ARBA00022640"/>
    </source>
</evidence>
<feature type="non-terminal residue" evidence="8">
    <location>
        <position position="145"/>
    </location>
</feature>
<dbReference type="FunFam" id="3.30.1320.10:FF:000007">
    <property type="entry name" value="30S ribosomal protein S16"/>
    <property type="match status" value="1"/>
</dbReference>
<dbReference type="GO" id="GO:0005739">
    <property type="term" value="C:mitochondrion"/>
    <property type="evidence" value="ECO:0007669"/>
    <property type="project" value="GOC"/>
</dbReference>
<evidence type="ECO:0000256" key="5">
    <source>
        <dbReference type="ARBA" id="ARBA00022946"/>
    </source>
</evidence>
<evidence type="ECO:0000256" key="7">
    <source>
        <dbReference type="ARBA" id="ARBA00023274"/>
    </source>
</evidence>
<name>A0AAN8W8U5_9MAGN</name>
<evidence type="ECO:0000256" key="3">
    <source>
        <dbReference type="ARBA" id="ARBA00022528"/>
    </source>
</evidence>
<dbReference type="AlphaFoldDB" id="A0AAN8W8U5"/>
<evidence type="ECO:0000256" key="2">
    <source>
        <dbReference type="ARBA" id="ARBA00006668"/>
    </source>
</evidence>
<comment type="subcellular location">
    <subcellularLocation>
        <location evidence="1">Plastid</location>
        <location evidence="1">Chloroplast</location>
    </subcellularLocation>
</comment>
<keyword evidence="3" id="KW-0150">Chloroplast</keyword>
<dbReference type="GO" id="GO:0032543">
    <property type="term" value="P:mitochondrial translation"/>
    <property type="evidence" value="ECO:0007669"/>
    <property type="project" value="TreeGrafter"/>
</dbReference>
<dbReference type="Proteomes" id="UP001370490">
    <property type="component" value="Unassembled WGS sequence"/>
</dbReference>
<dbReference type="NCBIfam" id="TIGR00002">
    <property type="entry name" value="S16"/>
    <property type="match status" value="1"/>
</dbReference>
<keyword evidence="7" id="KW-0687">Ribonucleoprotein</keyword>
<dbReference type="PANTHER" id="PTHR12919:SF39">
    <property type="entry name" value="SMALL RIBOSOMAL SUBUNIT PROTEIN BS16M_BS16C"/>
    <property type="match status" value="1"/>
</dbReference>
<organism evidence="8 9">
    <name type="scientific">Dillenia turbinata</name>
    <dbReference type="NCBI Taxonomy" id="194707"/>
    <lineage>
        <taxon>Eukaryota</taxon>
        <taxon>Viridiplantae</taxon>
        <taxon>Streptophyta</taxon>
        <taxon>Embryophyta</taxon>
        <taxon>Tracheophyta</taxon>
        <taxon>Spermatophyta</taxon>
        <taxon>Magnoliopsida</taxon>
        <taxon>eudicotyledons</taxon>
        <taxon>Gunneridae</taxon>
        <taxon>Pentapetalae</taxon>
        <taxon>Dilleniales</taxon>
        <taxon>Dilleniaceae</taxon>
        <taxon>Dillenia</taxon>
    </lineage>
</organism>
<keyword evidence="5" id="KW-0809">Transit peptide</keyword>
<dbReference type="HAMAP" id="MF_00385">
    <property type="entry name" value="Ribosomal_bS16"/>
    <property type="match status" value="1"/>
</dbReference>
<keyword evidence="9" id="KW-1185">Reference proteome</keyword>
<keyword evidence="6 8" id="KW-0689">Ribosomal protein</keyword>
<accession>A0AAN8W8U5</accession>
<keyword evidence="4" id="KW-0934">Plastid</keyword>
<dbReference type="InterPro" id="IPR000307">
    <property type="entry name" value="Ribosomal_bS16"/>
</dbReference>
<proteinExistence type="inferred from homology"/>
<evidence type="ECO:0000313" key="8">
    <source>
        <dbReference type="EMBL" id="KAK6941352.1"/>
    </source>
</evidence>
<comment type="caution">
    <text evidence="8">The sequence shown here is derived from an EMBL/GenBank/DDBJ whole genome shotgun (WGS) entry which is preliminary data.</text>
</comment>
<evidence type="ECO:0000313" key="9">
    <source>
        <dbReference type="Proteomes" id="UP001370490"/>
    </source>
</evidence>
<dbReference type="InterPro" id="IPR023803">
    <property type="entry name" value="Ribosomal_bS16_dom_sf"/>
</dbReference>
<reference evidence="8 9" key="1">
    <citation type="submission" date="2023-12" db="EMBL/GenBank/DDBJ databases">
        <title>A high-quality genome assembly for Dillenia turbinata (Dilleniales).</title>
        <authorList>
            <person name="Chanderbali A."/>
        </authorList>
    </citation>
    <scope>NUCLEOTIDE SEQUENCE [LARGE SCALE GENOMIC DNA]</scope>
    <source>
        <strain evidence="8">LSX21</strain>
        <tissue evidence="8">Leaf</tissue>
    </source>
</reference>
<comment type="similarity">
    <text evidence="2">Belongs to the bacterial ribosomal protein bS16 family.</text>
</comment>
<sequence>MVVRIRLSRFGCKNKPFYRVMAADSRSPRDGKHLEVLGYYNPVPGQDGGKRMGLNFDSVKYWLSVGAQPSEPVQRILFRAGLLPPPPMMAMGRKGGPCDTRPIDPMTGRFLTQRNRSILRNKMILTLIKMTMWNVNPWHESLTAK</sequence>
<evidence type="ECO:0000256" key="1">
    <source>
        <dbReference type="ARBA" id="ARBA00004229"/>
    </source>
</evidence>